<dbReference type="GO" id="GO:0051060">
    <property type="term" value="F:pullulanase activity"/>
    <property type="evidence" value="ECO:0007669"/>
    <property type="project" value="UniProtKB-EC"/>
</dbReference>
<dbReference type="InterPro" id="IPR004193">
    <property type="entry name" value="Glyco_hydro_13_N"/>
</dbReference>
<dbReference type="Pfam" id="PF02922">
    <property type="entry name" value="CBM_48"/>
    <property type="match status" value="1"/>
</dbReference>
<evidence type="ECO:0000259" key="2">
    <source>
        <dbReference type="SMART" id="SM00642"/>
    </source>
</evidence>
<proteinExistence type="inferred from homology"/>
<dbReference type="InterPro" id="IPR014756">
    <property type="entry name" value="Ig_E-set"/>
</dbReference>
<dbReference type="InterPro" id="IPR006047">
    <property type="entry name" value="GH13_cat_dom"/>
</dbReference>
<dbReference type="RefSeq" id="WP_256547453.1">
    <property type="nucleotide sequence ID" value="NZ_CP101809.1"/>
</dbReference>
<dbReference type="InterPro" id="IPR013783">
    <property type="entry name" value="Ig-like_fold"/>
</dbReference>
<dbReference type="NCBIfam" id="TIGR02104">
    <property type="entry name" value="pulA_typeI"/>
    <property type="match status" value="1"/>
</dbReference>
<dbReference type="SMART" id="SM00642">
    <property type="entry name" value="Aamy"/>
    <property type="match status" value="1"/>
</dbReference>
<dbReference type="SUPFAM" id="SSF81296">
    <property type="entry name" value="E set domains"/>
    <property type="match status" value="1"/>
</dbReference>
<feature type="domain" description="Glycosyl hydrolase family 13 catalytic" evidence="2">
    <location>
        <begin position="226"/>
        <end position="613"/>
    </location>
</feature>
<dbReference type="InterPro" id="IPR017853">
    <property type="entry name" value="GH"/>
</dbReference>
<keyword evidence="3" id="KW-0326">Glycosidase</keyword>
<dbReference type="PANTHER" id="PTHR43002">
    <property type="entry name" value="GLYCOGEN DEBRANCHING ENZYME"/>
    <property type="match status" value="1"/>
</dbReference>
<dbReference type="SUPFAM" id="SSF51445">
    <property type="entry name" value="(Trans)glycosidases"/>
    <property type="match status" value="1"/>
</dbReference>
<dbReference type="CDD" id="cd11341">
    <property type="entry name" value="AmyAc_Pullulanase_LD-like"/>
    <property type="match status" value="1"/>
</dbReference>
<sequence length="707" mass="83013">MAIAYWNDWKIIDLSFQSEFEYNLQTPFFIFDSNNQKFQLRTLSVNKQPISSPSKRTEWKFRFEILEPLTIGHQYYLSDDKNNQFELHYGHMVRSAEFDQTFFYDQNDLGCTYNPSFSIFKVWTPIATQVDLVLIDPITSREIICSMQKNPAGVWATQVDGDYEAYKYLYQAKINFQTIRTTDPYAHSSDANNKHSFVIDWNKIEAATPQHQQIQLEKPTNAIIYEISIRDFTDHQHFQYRNKFLGLTETNLTDENNHPVGLDYLKWLGISHVQLLPIYDFATIDEAQSVTETDYNWGYDPLQYNVPEGSYTTDPHDPYARIMELKKAIATLHQNHIGVVMDVVYNHVYDPDNFAFNQLVPYYFFQYDHNNQLLADSQCGNDVNSSRKMVDKFILDSIQFWTEKYQVDGFRFDLMGILHFQTFKKISTWAQHHYPQLLLYGEGWIMKRKFWGKFADFSYASELKEFGFFNDVSRDFLRGNANHWTNGQDILEPMREILTGSIGVNQGAKFFDLPMNSMNYVEIHDGYTLWDHLQIHLQDWSSAKKEKIHLFATACVLLAQGVPVLHGGQELFRSKKLVENSYNAPLAINQFPWDQLKQHFANAEKIRKLIAIRKEYPVFCLNDREKIRQQIQVEWDKNKNILYTLNDATAKLLVGFNYHAYPSELSVNIQNYELVFDSNNSSTNYKNLNNSNFILEPYSFCILKTKN</sequence>
<evidence type="ECO:0000256" key="1">
    <source>
        <dbReference type="ARBA" id="ARBA00008061"/>
    </source>
</evidence>
<dbReference type="Gene3D" id="2.60.40.2320">
    <property type="match status" value="1"/>
</dbReference>
<dbReference type="CDD" id="cd02860">
    <property type="entry name" value="E_set_Pullulanase"/>
    <property type="match status" value="1"/>
</dbReference>
<reference evidence="3" key="1">
    <citation type="submission" date="2023-07" db="EMBL/GenBank/DDBJ databases">
        <title>Genomic Encyclopedia of Type Strains, Phase IV (KMG-IV): sequencing the most valuable type-strain genomes for metagenomic binning, comparative biology and taxonomic classification.</title>
        <authorList>
            <person name="Goeker M."/>
        </authorList>
    </citation>
    <scope>NUCLEOTIDE SEQUENCE [LARGE SCALE GENOMIC DNA]</scope>
    <source>
        <strain evidence="3">DSM 21204</strain>
    </source>
</reference>
<dbReference type="EMBL" id="JAUSWO010000001">
    <property type="protein sequence ID" value="MDQ0513852.1"/>
    <property type="molecule type" value="Genomic_DNA"/>
</dbReference>
<dbReference type="Gene3D" id="3.20.20.80">
    <property type="entry name" value="Glycosidases"/>
    <property type="match status" value="1"/>
</dbReference>
<evidence type="ECO:0000313" key="4">
    <source>
        <dbReference type="Proteomes" id="UP001240643"/>
    </source>
</evidence>
<name>A0ABU0LYR5_9BACT</name>
<gene>
    <name evidence="3" type="ORF">J2Z62_000290</name>
</gene>
<dbReference type="InterPro" id="IPR011840">
    <property type="entry name" value="PulA_typeI"/>
</dbReference>
<dbReference type="Proteomes" id="UP001240643">
    <property type="component" value="Unassembled WGS sequence"/>
</dbReference>
<comment type="similarity">
    <text evidence="1">Belongs to the glycosyl hydrolase 13 family.</text>
</comment>
<evidence type="ECO:0000313" key="3">
    <source>
        <dbReference type="EMBL" id="MDQ0513852.1"/>
    </source>
</evidence>
<keyword evidence="3" id="KW-0378">Hydrolase</keyword>
<dbReference type="Gene3D" id="2.60.40.10">
    <property type="entry name" value="Immunoglobulins"/>
    <property type="match status" value="1"/>
</dbReference>
<comment type="caution">
    <text evidence="3">The sequence shown here is derived from an EMBL/GenBank/DDBJ whole genome shotgun (WGS) entry which is preliminary data.</text>
</comment>
<dbReference type="EC" id="3.2.1.41" evidence="3"/>
<accession>A0ABU0LYR5</accession>
<keyword evidence="4" id="KW-1185">Reference proteome</keyword>
<organism evidence="3 4">
    <name type="scientific">Mycoplasmoides fastidiosum</name>
    <dbReference type="NCBI Taxonomy" id="92758"/>
    <lineage>
        <taxon>Bacteria</taxon>
        <taxon>Bacillati</taxon>
        <taxon>Mycoplasmatota</taxon>
        <taxon>Mycoplasmoidales</taxon>
        <taxon>Mycoplasmoidaceae</taxon>
        <taxon>Mycoplasmoides</taxon>
    </lineage>
</organism>
<protein>
    <submittedName>
        <fullName evidence="3">Pullulanase</fullName>
        <ecNumber evidence="3">3.2.1.41</ecNumber>
    </submittedName>
</protein>